<keyword evidence="1" id="KW-0812">Transmembrane</keyword>
<keyword evidence="1" id="KW-1133">Transmembrane helix</keyword>
<evidence type="ECO:0000313" key="3">
    <source>
        <dbReference type="EMBL" id="UXN67995.1"/>
    </source>
</evidence>
<sequence length="199" mass="22315">MSRTAYPKMDFTYQVDFNDLFSASALLARRRYPASHRLRLNLIIVVTMVLGGIFSATAGVVAHMLMPAVPGWTATVALLVLIWLFYAKVLVPWITRQSAKMINAAYHTGQMHFSSDAEGLRWQDADIDFLLRWNGIEAIFRTPTALAFMSGVIALVLPLSAFPDHKTLKRFLEQALEKMPPQAAELSRKDPSLQALLRP</sequence>
<evidence type="ECO:0000256" key="1">
    <source>
        <dbReference type="SAM" id="Phobius"/>
    </source>
</evidence>
<name>A0ABY6C6W2_9HYPH</name>
<dbReference type="RefSeq" id="WP_262165583.1">
    <property type="nucleotide sequence ID" value="NZ_CP104964.1"/>
</dbReference>
<gene>
    <name evidence="3" type="ORF">N8A98_00275</name>
</gene>
<feature type="transmembrane region" description="Helical" evidence="1">
    <location>
        <begin position="40"/>
        <end position="66"/>
    </location>
</feature>
<organism evidence="3 4">
    <name type="scientific">Devosia neptuniae</name>
    <dbReference type="NCBI Taxonomy" id="191302"/>
    <lineage>
        <taxon>Bacteria</taxon>
        <taxon>Pseudomonadati</taxon>
        <taxon>Pseudomonadota</taxon>
        <taxon>Alphaproteobacteria</taxon>
        <taxon>Hyphomicrobiales</taxon>
        <taxon>Devosiaceae</taxon>
        <taxon>Devosia</taxon>
    </lineage>
</organism>
<dbReference type="Pfam" id="PF14317">
    <property type="entry name" value="YcxB"/>
    <property type="match status" value="1"/>
</dbReference>
<keyword evidence="3" id="KW-0614">Plasmid</keyword>
<keyword evidence="4" id="KW-1185">Reference proteome</keyword>
<dbReference type="EMBL" id="CP104964">
    <property type="protein sequence ID" value="UXN67995.1"/>
    <property type="molecule type" value="Genomic_DNA"/>
</dbReference>
<protein>
    <recommendedName>
        <fullName evidence="2">YcxB-like C-terminal domain-containing protein</fullName>
    </recommendedName>
</protein>
<dbReference type="InterPro" id="IPR025588">
    <property type="entry name" value="YcxB-like_C"/>
</dbReference>
<proteinExistence type="predicted"/>
<feature type="transmembrane region" description="Helical" evidence="1">
    <location>
        <begin position="138"/>
        <end position="162"/>
    </location>
</feature>
<dbReference type="Proteomes" id="UP001061862">
    <property type="component" value="Plasmid p_unnamed1"/>
</dbReference>
<feature type="transmembrane region" description="Helical" evidence="1">
    <location>
        <begin position="72"/>
        <end position="91"/>
    </location>
</feature>
<accession>A0ABY6C6W2</accession>
<reference evidence="3 4" key="1">
    <citation type="submission" date="2022-09" db="EMBL/GenBank/DDBJ databases">
        <title>Interaction between co-microsymbionts with complementary sets of symbiotic genes in legume-rhizobium systems.</title>
        <authorList>
            <person name="Safronova V."/>
            <person name="Sazanova A."/>
            <person name="Afonin A."/>
            <person name="Chirak E."/>
        </authorList>
    </citation>
    <scope>NUCLEOTIDE SEQUENCE [LARGE SCALE GENOMIC DNA]</scope>
    <source>
        <strain evidence="3 4">A18/4-1</strain>
        <plasmid evidence="3 4">p_unnamed1</plasmid>
    </source>
</reference>
<evidence type="ECO:0000313" key="4">
    <source>
        <dbReference type="Proteomes" id="UP001061862"/>
    </source>
</evidence>
<keyword evidence="1" id="KW-0472">Membrane</keyword>
<geneLocation type="plasmid" evidence="3 4">
    <name>p_unnamed1</name>
</geneLocation>
<evidence type="ECO:0000259" key="2">
    <source>
        <dbReference type="Pfam" id="PF14317"/>
    </source>
</evidence>
<feature type="domain" description="YcxB-like C-terminal" evidence="2">
    <location>
        <begin position="116"/>
        <end position="173"/>
    </location>
</feature>